<name>A0A1F7J9Y8_9BACT</name>
<keyword evidence="2" id="KW-0472">Membrane</keyword>
<dbReference type="EMBL" id="MGAS01000008">
    <property type="protein sequence ID" value="OGK52448.1"/>
    <property type="molecule type" value="Genomic_DNA"/>
</dbReference>
<sequence length="399" mass="45049">MRKLLRAHGPEIHQKSILKRHKGLTIGGLLLFFMALFFVARLNSLYSHINTRSDRWAKPIPKEKKVFNLLVMGYGGPGHDGAYLTDTMIFISVDTEHKRAVVVSIPRDIWVQIPTNDGELFMRKINSAYQTGLFKKNYPAVLDKYAGEQGAGDLVKSIVGSIAGQPLDYYLAIDFDGFKRAVDTLGGVEMHVKRSFTDVEYPIDGKEDDLCGLDPTDITGFDEREKIATKSPVLAYPCRYETLHFDSGKQLMNGETALKFVRSRHAPEDGGDFNRARRQQLFMEALRDRILNVGFLPKVLPLLNDLEASVRTDMPVEFIQRMIGEAPSASDYAVQHIVLTTDNYLQETYSEDRQYILMSRDGADSWKGLHDDLKLYMKGITLTPKPTIVPSKTPAKKRS</sequence>
<dbReference type="Gene3D" id="3.40.630.190">
    <property type="entry name" value="LCP protein"/>
    <property type="match status" value="1"/>
</dbReference>
<organism evidence="4 5">
    <name type="scientific">Candidatus Roizmanbacteria bacterium RIFCSPLOWO2_01_FULL_42_14</name>
    <dbReference type="NCBI Taxonomy" id="1802068"/>
    <lineage>
        <taxon>Bacteria</taxon>
        <taxon>Candidatus Roizmaniibacteriota</taxon>
    </lineage>
</organism>
<feature type="domain" description="Cell envelope-related transcriptional attenuator" evidence="3">
    <location>
        <begin position="85"/>
        <end position="290"/>
    </location>
</feature>
<dbReference type="NCBIfam" id="TIGR00350">
    <property type="entry name" value="lytR_cpsA_psr"/>
    <property type="match status" value="1"/>
</dbReference>
<feature type="transmembrane region" description="Helical" evidence="2">
    <location>
        <begin position="21"/>
        <end position="40"/>
    </location>
</feature>
<accession>A0A1F7J9Y8</accession>
<dbReference type="PANTHER" id="PTHR33392:SF6">
    <property type="entry name" value="POLYISOPRENYL-TEICHOIC ACID--PEPTIDOGLYCAN TEICHOIC ACID TRANSFERASE TAGU"/>
    <property type="match status" value="1"/>
</dbReference>
<keyword evidence="2" id="KW-1133">Transmembrane helix</keyword>
<dbReference type="PANTHER" id="PTHR33392">
    <property type="entry name" value="POLYISOPRENYL-TEICHOIC ACID--PEPTIDOGLYCAN TEICHOIC ACID TRANSFERASE TAGU"/>
    <property type="match status" value="1"/>
</dbReference>
<dbReference type="AlphaFoldDB" id="A0A1F7J9Y8"/>
<gene>
    <name evidence="4" type="ORF">A3B02_01105</name>
</gene>
<protein>
    <recommendedName>
        <fullName evidence="3">Cell envelope-related transcriptional attenuator domain-containing protein</fullName>
    </recommendedName>
</protein>
<evidence type="ECO:0000313" key="5">
    <source>
        <dbReference type="Proteomes" id="UP000178914"/>
    </source>
</evidence>
<keyword evidence="2" id="KW-0812">Transmembrane</keyword>
<proteinExistence type="inferred from homology"/>
<dbReference type="STRING" id="1802068.A3B02_01105"/>
<dbReference type="Proteomes" id="UP000178914">
    <property type="component" value="Unassembled WGS sequence"/>
</dbReference>
<dbReference type="Pfam" id="PF03816">
    <property type="entry name" value="LytR_cpsA_psr"/>
    <property type="match status" value="1"/>
</dbReference>
<dbReference type="InterPro" id="IPR004474">
    <property type="entry name" value="LytR_CpsA_psr"/>
</dbReference>
<reference evidence="4 5" key="1">
    <citation type="journal article" date="2016" name="Nat. Commun.">
        <title>Thousands of microbial genomes shed light on interconnected biogeochemical processes in an aquifer system.</title>
        <authorList>
            <person name="Anantharaman K."/>
            <person name="Brown C.T."/>
            <person name="Hug L.A."/>
            <person name="Sharon I."/>
            <person name="Castelle C.J."/>
            <person name="Probst A.J."/>
            <person name="Thomas B.C."/>
            <person name="Singh A."/>
            <person name="Wilkins M.J."/>
            <person name="Karaoz U."/>
            <person name="Brodie E.L."/>
            <person name="Williams K.H."/>
            <person name="Hubbard S.S."/>
            <person name="Banfield J.F."/>
        </authorList>
    </citation>
    <scope>NUCLEOTIDE SEQUENCE [LARGE SCALE GENOMIC DNA]</scope>
</reference>
<evidence type="ECO:0000313" key="4">
    <source>
        <dbReference type="EMBL" id="OGK52448.1"/>
    </source>
</evidence>
<comment type="caution">
    <text evidence="4">The sequence shown here is derived from an EMBL/GenBank/DDBJ whole genome shotgun (WGS) entry which is preliminary data.</text>
</comment>
<evidence type="ECO:0000256" key="2">
    <source>
        <dbReference type="SAM" id="Phobius"/>
    </source>
</evidence>
<evidence type="ECO:0000259" key="3">
    <source>
        <dbReference type="Pfam" id="PF03816"/>
    </source>
</evidence>
<dbReference type="InterPro" id="IPR050922">
    <property type="entry name" value="LytR/CpsA/Psr_CW_biosynth"/>
</dbReference>
<evidence type="ECO:0000256" key="1">
    <source>
        <dbReference type="ARBA" id="ARBA00006068"/>
    </source>
</evidence>
<comment type="similarity">
    <text evidence="1">Belongs to the LytR/CpsA/Psr (LCP) family.</text>
</comment>